<feature type="binding site" description="axial binding residue" evidence="8">
    <location>
        <position position="509"/>
    </location>
    <ligand>
        <name>heme</name>
        <dbReference type="ChEBI" id="CHEBI:30413"/>
    </ligand>
    <ligandPart>
        <name>Fe</name>
        <dbReference type="ChEBI" id="CHEBI:18248"/>
    </ligandPart>
</feature>
<dbReference type="PRINTS" id="PR00463">
    <property type="entry name" value="EP450I"/>
</dbReference>
<evidence type="ECO:0000256" key="9">
    <source>
        <dbReference type="RuleBase" id="RU000461"/>
    </source>
</evidence>
<feature type="transmembrane region" description="Helical" evidence="10">
    <location>
        <begin position="7"/>
        <end position="29"/>
    </location>
</feature>
<dbReference type="PROSITE" id="PS00086">
    <property type="entry name" value="CYTOCHROME_P450"/>
    <property type="match status" value="1"/>
</dbReference>
<keyword evidence="10" id="KW-0472">Membrane</keyword>
<reference evidence="11" key="1">
    <citation type="submission" date="2020-11" db="EMBL/GenBank/DDBJ databases">
        <authorList>
            <consortium name="DOE Joint Genome Institute"/>
            <person name="Ahrendt S."/>
            <person name="Riley R."/>
            <person name="Andreopoulos W."/>
            <person name="Labutti K."/>
            <person name="Pangilinan J."/>
            <person name="Ruiz-Duenas F.J."/>
            <person name="Barrasa J.M."/>
            <person name="Sanchez-Garcia M."/>
            <person name="Camarero S."/>
            <person name="Miyauchi S."/>
            <person name="Serrano A."/>
            <person name="Linde D."/>
            <person name="Babiker R."/>
            <person name="Drula E."/>
            <person name="Ayuso-Fernandez I."/>
            <person name="Pacheco R."/>
            <person name="Padilla G."/>
            <person name="Ferreira P."/>
            <person name="Barriuso J."/>
            <person name="Kellner H."/>
            <person name="Castanera R."/>
            <person name="Alfaro M."/>
            <person name="Ramirez L."/>
            <person name="Pisabarro A.G."/>
            <person name="Kuo A."/>
            <person name="Tritt A."/>
            <person name="Lipzen A."/>
            <person name="He G."/>
            <person name="Yan M."/>
            <person name="Ng V."/>
            <person name="Cullen D."/>
            <person name="Martin F."/>
            <person name="Rosso M.-N."/>
            <person name="Henrissat B."/>
            <person name="Hibbett D."/>
            <person name="Martinez A.T."/>
            <person name="Grigoriev I.V."/>
        </authorList>
    </citation>
    <scope>NUCLEOTIDE SEQUENCE</scope>
    <source>
        <strain evidence="11">CBS 506.95</strain>
    </source>
</reference>
<comment type="cofactor">
    <cofactor evidence="1 8">
        <name>heme</name>
        <dbReference type="ChEBI" id="CHEBI:30413"/>
    </cofactor>
</comment>
<keyword evidence="7 9" id="KW-0503">Monooxygenase</keyword>
<comment type="caution">
    <text evidence="11">The sequence shown here is derived from an EMBL/GenBank/DDBJ whole genome shotgun (WGS) entry which is preliminary data.</text>
</comment>
<keyword evidence="6 8" id="KW-0408">Iron</keyword>
<evidence type="ECO:0000313" key="12">
    <source>
        <dbReference type="Proteomes" id="UP000807306"/>
    </source>
</evidence>
<dbReference type="PANTHER" id="PTHR24287:SF1">
    <property type="entry name" value="P450, PUTATIVE (EUROFUNG)-RELATED"/>
    <property type="match status" value="1"/>
</dbReference>
<evidence type="ECO:0000256" key="6">
    <source>
        <dbReference type="ARBA" id="ARBA00023004"/>
    </source>
</evidence>
<dbReference type="Gene3D" id="1.10.630.10">
    <property type="entry name" value="Cytochrome P450"/>
    <property type="match status" value="1"/>
</dbReference>
<proteinExistence type="inferred from homology"/>
<dbReference type="AlphaFoldDB" id="A0A9P6EL86"/>
<dbReference type="GO" id="GO:0016705">
    <property type="term" value="F:oxidoreductase activity, acting on paired donors, with incorporation or reduction of molecular oxygen"/>
    <property type="evidence" value="ECO:0007669"/>
    <property type="project" value="InterPro"/>
</dbReference>
<evidence type="ECO:0000256" key="4">
    <source>
        <dbReference type="ARBA" id="ARBA00022723"/>
    </source>
</evidence>
<name>A0A9P6EL86_9AGAR</name>
<dbReference type="SUPFAM" id="SSF48264">
    <property type="entry name" value="Cytochrome P450"/>
    <property type="match status" value="1"/>
</dbReference>
<dbReference type="GO" id="GO:0005506">
    <property type="term" value="F:iron ion binding"/>
    <property type="evidence" value="ECO:0007669"/>
    <property type="project" value="InterPro"/>
</dbReference>
<dbReference type="PRINTS" id="PR00385">
    <property type="entry name" value="P450"/>
</dbReference>
<keyword evidence="10" id="KW-0812">Transmembrane</keyword>
<evidence type="ECO:0000256" key="7">
    <source>
        <dbReference type="ARBA" id="ARBA00023033"/>
    </source>
</evidence>
<protein>
    <submittedName>
        <fullName evidence="11">Cytochrome P450</fullName>
    </submittedName>
</protein>
<keyword evidence="4 8" id="KW-0479">Metal-binding</keyword>
<dbReference type="InterPro" id="IPR047146">
    <property type="entry name" value="Cyt_P450_E_CYP52_fungi"/>
</dbReference>
<evidence type="ECO:0000256" key="10">
    <source>
        <dbReference type="SAM" id="Phobius"/>
    </source>
</evidence>
<evidence type="ECO:0000256" key="3">
    <source>
        <dbReference type="ARBA" id="ARBA00022617"/>
    </source>
</evidence>
<sequence length="586" mass="66650">MPLLPVGVVYLLKLLPYFVIPSAFVYLSLQSIGEFLNIHIPTWALVAASISARPLLSGFSHRYKYRQDAKTAERLGARLAPHVNEHAFTVMKKALRSIKSGFPGDLMHSWSLQYGQFFTIDRLSSRSLVTSEPDLIKAILATQFDSFEKGREFIGQMTSLLGTGVFNVDGEMWKFHRAMTRPFFTRERISDFEIYDRNCDASLNQARDRLKQGEPIDFQDLAARFTLDSATEFLCGHNVNSLGAGLPYTPTSSHKVPPQFASHPSNVFVRAFAEGQHLSTNRTALGEDWPLAELTGDKVAPLRRVVDEFTGPLMKKAVEKYNNGKMNQGHDKEDTNLLTHLVRHTQDPKILKDELVNLMVAGRDTTACLLTFSLYMISQHPEVEARLREEIYEKVGANGMPNYANMKGMKYMKAFLNEVLRLYPPVPINIRRSNAAVLVPPKTPREKPLYIPSDTTILYGVVNIHRRTDLWGPTALNFDPMRFIDSRVSKYLTPNPYIFCPFNAGPRICLGQQFAYHEATFFLVRLLQRFKGFKLDDRSNISPPEEWKTSNEGRKSREKIHPLSNLTLYVKGGLWVHMDEIKTEDT</sequence>
<evidence type="ECO:0000256" key="2">
    <source>
        <dbReference type="ARBA" id="ARBA00010617"/>
    </source>
</evidence>
<keyword evidence="12" id="KW-1185">Reference proteome</keyword>
<dbReference type="GO" id="GO:0020037">
    <property type="term" value="F:heme binding"/>
    <property type="evidence" value="ECO:0007669"/>
    <property type="project" value="InterPro"/>
</dbReference>
<evidence type="ECO:0000313" key="11">
    <source>
        <dbReference type="EMBL" id="KAF9530969.1"/>
    </source>
</evidence>
<dbReference type="Proteomes" id="UP000807306">
    <property type="component" value="Unassembled WGS sequence"/>
</dbReference>
<dbReference type="InterPro" id="IPR036396">
    <property type="entry name" value="Cyt_P450_sf"/>
</dbReference>
<dbReference type="Pfam" id="PF00067">
    <property type="entry name" value="p450"/>
    <property type="match status" value="1"/>
</dbReference>
<dbReference type="EMBL" id="MU157837">
    <property type="protein sequence ID" value="KAF9530969.1"/>
    <property type="molecule type" value="Genomic_DNA"/>
</dbReference>
<dbReference type="InterPro" id="IPR017972">
    <property type="entry name" value="Cyt_P450_CS"/>
</dbReference>
<dbReference type="OrthoDB" id="1470350at2759"/>
<keyword evidence="5 9" id="KW-0560">Oxidoreductase</keyword>
<organism evidence="11 12">
    <name type="scientific">Crepidotus variabilis</name>
    <dbReference type="NCBI Taxonomy" id="179855"/>
    <lineage>
        <taxon>Eukaryota</taxon>
        <taxon>Fungi</taxon>
        <taxon>Dikarya</taxon>
        <taxon>Basidiomycota</taxon>
        <taxon>Agaricomycotina</taxon>
        <taxon>Agaricomycetes</taxon>
        <taxon>Agaricomycetidae</taxon>
        <taxon>Agaricales</taxon>
        <taxon>Agaricineae</taxon>
        <taxon>Crepidotaceae</taxon>
        <taxon>Crepidotus</taxon>
    </lineage>
</organism>
<evidence type="ECO:0000256" key="5">
    <source>
        <dbReference type="ARBA" id="ARBA00023002"/>
    </source>
</evidence>
<keyword evidence="3 8" id="KW-0349">Heme</keyword>
<evidence type="ECO:0000256" key="1">
    <source>
        <dbReference type="ARBA" id="ARBA00001971"/>
    </source>
</evidence>
<dbReference type="PANTHER" id="PTHR24287">
    <property type="entry name" value="P450, PUTATIVE (EUROFUNG)-RELATED"/>
    <property type="match status" value="1"/>
</dbReference>
<comment type="similarity">
    <text evidence="2 9">Belongs to the cytochrome P450 family.</text>
</comment>
<gene>
    <name evidence="11" type="ORF">CPB83DRAFT_849947</name>
</gene>
<dbReference type="InterPro" id="IPR001128">
    <property type="entry name" value="Cyt_P450"/>
</dbReference>
<dbReference type="GO" id="GO:0004497">
    <property type="term" value="F:monooxygenase activity"/>
    <property type="evidence" value="ECO:0007669"/>
    <property type="project" value="UniProtKB-KW"/>
</dbReference>
<accession>A0A9P6EL86</accession>
<keyword evidence="10" id="KW-1133">Transmembrane helix</keyword>
<dbReference type="InterPro" id="IPR002401">
    <property type="entry name" value="Cyt_P450_E_grp-I"/>
</dbReference>
<evidence type="ECO:0000256" key="8">
    <source>
        <dbReference type="PIRSR" id="PIRSR602401-1"/>
    </source>
</evidence>